<dbReference type="EMBL" id="AP022597">
    <property type="protein sequence ID" value="BBY70764.1"/>
    <property type="molecule type" value="Genomic_DNA"/>
</dbReference>
<dbReference type="InterPro" id="IPR051207">
    <property type="entry name" value="ComplexI_NDUFA9_subunit"/>
</dbReference>
<protein>
    <recommendedName>
        <fullName evidence="1">NAD(P)-binding domain-containing protein</fullName>
    </recommendedName>
</protein>
<evidence type="ECO:0000313" key="3">
    <source>
        <dbReference type="Proteomes" id="UP000466578"/>
    </source>
</evidence>
<dbReference type="SUPFAM" id="SSF51735">
    <property type="entry name" value="NAD(P)-binding Rossmann-fold domains"/>
    <property type="match status" value="1"/>
</dbReference>
<reference evidence="2 3" key="1">
    <citation type="journal article" date="2019" name="Emerg. Microbes Infect.">
        <title>Comprehensive subspecies identification of 175 nontuberculous mycobacteria species based on 7547 genomic profiles.</title>
        <authorList>
            <person name="Matsumoto Y."/>
            <person name="Kinjo T."/>
            <person name="Motooka D."/>
            <person name="Nabeya D."/>
            <person name="Jung N."/>
            <person name="Uechi K."/>
            <person name="Horii T."/>
            <person name="Iida T."/>
            <person name="Fujita J."/>
            <person name="Nakamura S."/>
        </authorList>
    </citation>
    <scope>NUCLEOTIDE SEQUENCE [LARGE SCALE GENOMIC DNA]</scope>
    <source>
        <strain evidence="2 3">JCM 30622</strain>
    </source>
</reference>
<name>A0ABM7K9K3_9MYCO</name>
<evidence type="ECO:0000313" key="2">
    <source>
        <dbReference type="EMBL" id="BBY70764.1"/>
    </source>
</evidence>
<dbReference type="PANTHER" id="PTHR12126">
    <property type="entry name" value="NADH-UBIQUINONE OXIDOREDUCTASE 39 KDA SUBUNIT-RELATED"/>
    <property type="match status" value="1"/>
</dbReference>
<dbReference type="Gene3D" id="3.40.50.720">
    <property type="entry name" value="NAD(P)-binding Rossmann-like Domain"/>
    <property type="match status" value="1"/>
</dbReference>
<proteinExistence type="predicted"/>
<dbReference type="Proteomes" id="UP000466578">
    <property type="component" value="Chromosome"/>
</dbReference>
<organism evidence="2 3">
    <name type="scientific">Mycobacterium paraintracellulare</name>
    <dbReference type="NCBI Taxonomy" id="1138383"/>
    <lineage>
        <taxon>Bacteria</taxon>
        <taxon>Bacillati</taxon>
        <taxon>Actinomycetota</taxon>
        <taxon>Actinomycetes</taxon>
        <taxon>Mycobacteriales</taxon>
        <taxon>Mycobacteriaceae</taxon>
        <taxon>Mycobacterium</taxon>
        <taxon>Mycobacterium avium complex (MAC)</taxon>
    </lineage>
</organism>
<sequence length="339" mass="36863">MEEEGERMKCLVTGSTGYVGGRLIPRLLAADHQVRAMARDPRDLDALPWVGQVDVVAADLSDPRFLEHAFAGVDVVFYLVHSMGSSINFSSAEAESARHTVTAARRANVSRLIYLGGLHPRTRELSRHLRSRSDVGDTLIGSGIETMILQAGVVIGAGSASFEMIRLLATALPVLPVPPWTRHLVQPIAIDDVLHYLLGAATVDLPGSRSWDIGGPNVLRYQDMLSDFAEEAGLPRRRFIPVPFITPALSARGIAFLTPMPADLIRPLVESLRHDAVMKDRDIDNVIGPPPHGLSTYRGSIQQALRHPPTTHHLDTPSADSDAAALLSTDPIWAHHGRN</sequence>
<dbReference type="Pfam" id="PF13460">
    <property type="entry name" value="NAD_binding_10"/>
    <property type="match status" value="1"/>
</dbReference>
<gene>
    <name evidence="2" type="ORF">MPRI_29510</name>
</gene>
<dbReference type="InterPro" id="IPR036291">
    <property type="entry name" value="NAD(P)-bd_dom_sf"/>
</dbReference>
<dbReference type="InterPro" id="IPR016040">
    <property type="entry name" value="NAD(P)-bd_dom"/>
</dbReference>
<evidence type="ECO:0000259" key="1">
    <source>
        <dbReference type="Pfam" id="PF13460"/>
    </source>
</evidence>
<feature type="domain" description="NAD(P)-binding" evidence="1">
    <location>
        <begin position="14"/>
        <end position="120"/>
    </location>
</feature>
<accession>A0ABM7K9K3</accession>
<keyword evidence="3" id="KW-1185">Reference proteome</keyword>
<dbReference type="PANTHER" id="PTHR12126:SF11">
    <property type="entry name" value="NADH DEHYDROGENASE [UBIQUINONE] 1 ALPHA SUBCOMPLEX SUBUNIT 9, MITOCHONDRIAL"/>
    <property type="match status" value="1"/>
</dbReference>